<feature type="transmembrane region" description="Helical" evidence="2">
    <location>
        <begin position="171"/>
        <end position="192"/>
    </location>
</feature>
<keyword evidence="1" id="KW-0175">Coiled coil</keyword>
<sequence>MLDLEWGSTPIVATLVVVLIALFGAVCGLIAGAGITREQRMLQRGIDSLRDVPAGPAVSFDYRRWVMERPELIDTHFSDHLLSAWAAAKVGRAVSLHELHEVSARREARRRSARLSGGITGLLLVCGIAGTLLAIKPILGSFNISANPDGVFEAAESAFTATKMIQDLGQAFWPSLAALIGTIVVVFLRGIYAHRRGTLAGELDQLDLEELFPRFPPPSISREFDEVRASLGELVTTMLASQRSFDGFVTRLAGAAQGFCADSPPLQQAAARFVATAETLAPKLDALLEILPAHFGPTAPLCTQLGHLDVVAQQVSATAQEMKQNGAFMTEHLETAHRILQQTANDLPEQIKDGCVTAATILQSATSQAVTAACANTARSMDAAAAPVRDAAKALQAADQALRDDVAASIATLAQDVTARAKATEKAIGTTRKAMREDIGKTLVTLTSNLREHTESMEQALRGELNAAVVTIEDMHQSAADAIAQVAATIGQLDTLQTLAQKTLAEHKSSRQEAATIRLDMQTTANQVEQIGQQVKAVLTELDEAQQTSRSLSERFAHITADMGNLANRSGDLCTTLADLSADQKAAAQQLNDALHHAGQTTTTWQTLIEAMTRLSASGTTLNTDFDRLLEQGREVVQLLERGTADAVSQQMALNAHVASLNAVIARLEAKQEGPRVDRIFRDDR</sequence>
<dbReference type="Gene3D" id="1.10.287.950">
    <property type="entry name" value="Methyl-accepting chemotaxis protein"/>
    <property type="match status" value="1"/>
</dbReference>
<evidence type="ECO:0000313" key="3">
    <source>
        <dbReference type="EMBL" id="MBK1645245.1"/>
    </source>
</evidence>
<evidence type="ECO:0000313" key="4">
    <source>
        <dbReference type="Proteomes" id="UP001138802"/>
    </source>
</evidence>
<feature type="transmembrane region" description="Helical" evidence="2">
    <location>
        <begin position="12"/>
        <end position="35"/>
    </location>
</feature>
<feature type="transmembrane region" description="Helical" evidence="2">
    <location>
        <begin position="115"/>
        <end position="135"/>
    </location>
</feature>
<name>A0A9X1B9M9_9GAMM</name>
<dbReference type="RefSeq" id="WP_200388050.1">
    <property type="nucleotide sequence ID" value="NZ_NRSD01000010.1"/>
</dbReference>
<keyword evidence="2" id="KW-0472">Membrane</keyword>
<proteinExistence type="predicted"/>
<accession>A0A9X1B9M9</accession>
<dbReference type="Proteomes" id="UP001138802">
    <property type="component" value="Unassembled WGS sequence"/>
</dbReference>
<dbReference type="EMBL" id="NRSD01000010">
    <property type="protein sequence ID" value="MBK1645245.1"/>
    <property type="molecule type" value="Genomic_DNA"/>
</dbReference>
<keyword evidence="4" id="KW-1185">Reference proteome</keyword>
<dbReference type="AlphaFoldDB" id="A0A9X1B9M9"/>
<keyword evidence="2" id="KW-1133">Transmembrane helix</keyword>
<protein>
    <recommendedName>
        <fullName evidence="5">Methyl-accepting chemotaxis protein</fullName>
    </recommendedName>
</protein>
<reference evidence="3 4" key="1">
    <citation type="journal article" date="2020" name="Microorganisms">
        <title>Osmotic Adaptation and Compatible Solute Biosynthesis of Phototrophic Bacteria as Revealed from Genome Analyses.</title>
        <authorList>
            <person name="Imhoff J.F."/>
            <person name="Rahn T."/>
            <person name="Kunzel S."/>
            <person name="Keller A."/>
            <person name="Neulinger S.C."/>
        </authorList>
    </citation>
    <scope>NUCLEOTIDE SEQUENCE [LARGE SCALE GENOMIC DNA]</scope>
    <source>
        <strain evidence="3 4">DSM 21303</strain>
    </source>
</reference>
<feature type="coiled-coil region" evidence="1">
    <location>
        <begin position="528"/>
        <end position="555"/>
    </location>
</feature>
<keyword evidence="2" id="KW-0812">Transmembrane</keyword>
<evidence type="ECO:0000256" key="1">
    <source>
        <dbReference type="SAM" id="Coils"/>
    </source>
</evidence>
<organism evidence="3 4">
    <name type="scientific">Thiocapsa imhoffii</name>
    <dbReference type="NCBI Taxonomy" id="382777"/>
    <lineage>
        <taxon>Bacteria</taxon>
        <taxon>Pseudomonadati</taxon>
        <taxon>Pseudomonadota</taxon>
        <taxon>Gammaproteobacteria</taxon>
        <taxon>Chromatiales</taxon>
        <taxon>Chromatiaceae</taxon>
        <taxon>Thiocapsa</taxon>
    </lineage>
</organism>
<evidence type="ECO:0008006" key="5">
    <source>
        <dbReference type="Google" id="ProtNLM"/>
    </source>
</evidence>
<evidence type="ECO:0000256" key="2">
    <source>
        <dbReference type="SAM" id="Phobius"/>
    </source>
</evidence>
<comment type="caution">
    <text evidence="3">The sequence shown here is derived from an EMBL/GenBank/DDBJ whole genome shotgun (WGS) entry which is preliminary data.</text>
</comment>
<gene>
    <name evidence="3" type="ORF">CKO25_11445</name>
</gene>